<evidence type="ECO:0000256" key="2">
    <source>
        <dbReference type="ARBA" id="ARBA00022737"/>
    </source>
</evidence>
<dbReference type="SMART" id="SM00368">
    <property type="entry name" value="LRR_RI"/>
    <property type="match status" value="4"/>
</dbReference>
<dbReference type="SUPFAM" id="SSF52047">
    <property type="entry name" value="RNI-like"/>
    <property type="match status" value="1"/>
</dbReference>
<dbReference type="PANTHER" id="PTHR36766:SF64">
    <property type="entry name" value="OS12G0206100 PROTEIN"/>
    <property type="match status" value="1"/>
</dbReference>
<feature type="region of interest" description="Disordered" evidence="4">
    <location>
        <begin position="141"/>
        <end position="169"/>
    </location>
</feature>
<proteinExistence type="evidence at transcript level"/>
<dbReference type="SUPFAM" id="SSF52540">
    <property type="entry name" value="P-loop containing nucleoside triphosphate hydrolases"/>
    <property type="match status" value="1"/>
</dbReference>
<evidence type="ECO:0000259" key="6">
    <source>
        <dbReference type="Pfam" id="PF23559"/>
    </source>
</evidence>
<feature type="domain" description="NB-ARC" evidence="5">
    <location>
        <begin position="252"/>
        <end position="411"/>
    </location>
</feature>
<dbReference type="GO" id="GO:0006952">
    <property type="term" value="P:defense response"/>
    <property type="evidence" value="ECO:0007669"/>
    <property type="project" value="UniProtKB-KW"/>
</dbReference>
<dbReference type="PRINTS" id="PR00364">
    <property type="entry name" value="DISEASERSIST"/>
</dbReference>
<dbReference type="InterPro" id="IPR056789">
    <property type="entry name" value="LRR_R13L1-DRL21"/>
</dbReference>
<dbReference type="Gene3D" id="1.10.8.430">
    <property type="entry name" value="Helical domain of apoptotic protease-activating factors"/>
    <property type="match status" value="1"/>
</dbReference>
<dbReference type="PANTHER" id="PTHR36766">
    <property type="entry name" value="PLANT BROAD-SPECTRUM MILDEW RESISTANCE PROTEIN RPW8"/>
    <property type="match status" value="1"/>
</dbReference>
<feature type="domain" description="Disease resistance protein winged helix" evidence="6">
    <location>
        <begin position="495"/>
        <end position="555"/>
    </location>
</feature>
<evidence type="ECO:0000313" key="8">
    <source>
        <dbReference type="EMBL" id="AUO29721.1"/>
    </source>
</evidence>
<dbReference type="Pfam" id="PF00931">
    <property type="entry name" value="NB-ARC"/>
    <property type="match status" value="1"/>
</dbReference>
<dbReference type="Gene3D" id="1.10.10.10">
    <property type="entry name" value="Winged helix-like DNA-binding domain superfamily/Winged helix DNA-binding domain"/>
    <property type="match status" value="1"/>
</dbReference>
<dbReference type="InterPro" id="IPR027417">
    <property type="entry name" value="P-loop_NTPase"/>
</dbReference>
<protein>
    <submittedName>
        <fullName evidence="8">Powdery mildew resistance protein</fullName>
    </submittedName>
</protein>
<name>A0A2I6STF4_TRIUA</name>
<reference evidence="8" key="1">
    <citation type="journal article" date="2017" name="New Phytol.">
        <title>The NB-LRR gene Pm60 confers powdery mildew resistance in wheat.</title>
        <authorList>
            <person name="Zou S."/>
            <person name="Wang H."/>
            <person name="Li Y."/>
            <person name="Kong Z."/>
            <person name="Tang D."/>
        </authorList>
    </citation>
    <scope>NUCLEOTIDE SEQUENCE</scope>
</reference>
<accession>A0A2I6STF4</accession>
<dbReference type="InterPro" id="IPR036388">
    <property type="entry name" value="WH-like_DNA-bd_sf"/>
</dbReference>
<keyword evidence="3" id="KW-0611">Plant defense</keyword>
<evidence type="ECO:0000256" key="3">
    <source>
        <dbReference type="ARBA" id="ARBA00022821"/>
    </source>
</evidence>
<evidence type="ECO:0000259" key="5">
    <source>
        <dbReference type="Pfam" id="PF00931"/>
    </source>
</evidence>
<gene>
    <name evidence="8" type="primary">Pm60</name>
</gene>
<dbReference type="Gene3D" id="3.40.50.300">
    <property type="entry name" value="P-loop containing nucleotide triphosphate hydrolases"/>
    <property type="match status" value="1"/>
</dbReference>
<evidence type="ECO:0000259" key="7">
    <source>
        <dbReference type="Pfam" id="PF25019"/>
    </source>
</evidence>
<dbReference type="Pfam" id="PF23559">
    <property type="entry name" value="WHD_DRP"/>
    <property type="match status" value="1"/>
</dbReference>
<dbReference type="GO" id="GO:0043531">
    <property type="term" value="F:ADP binding"/>
    <property type="evidence" value="ECO:0007669"/>
    <property type="project" value="InterPro"/>
</dbReference>
<dbReference type="SMART" id="SM00367">
    <property type="entry name" value="LRR_CC"/>
    <property type="match status" value="4"/>
</dbReference>
<dbReference type="InterPro" id="IPR058922">
    <property type="entry name" value="WHD_DRP"/>
</dbReference>
<dbReference type="Gene3D" id="3.80.10.10">
    <property type="entry name" value="Ribonuclease Inhibitor"/>
    <property type="match status" value="4"/>
</dbReference>
<dbReference type="InterPro" id="IPR006553">
    <property type="entry name" value="Leu-rich_rpt_Cys-con_subtyp"/>
</dbReference>
<dbReference type="Pfam" id="PF25019">
    <property type="entry name" value="LRR_R13L1-DRL21"/>
    <property type="match status" value="1"/>
</dbReference>
<organism evidence="8">
    <name type="scientific">Triticum urartu</name>
    <name type="common">Red wild einkorn</name>
    <name type="synonym">Crithodium urartu</name>
    <dbReference type="NCBI Taxonomy" id="4572"/>
    <lineage>
        <taxon>Eukaryota</taxon>
        <taxon>Viridiplantae</taxon>
        <taxon>Streptophyta</taxon>
        <taxon>Embryophyta</taxon>
        <taxon>Tracheophyta</taxon>
        <taxon>Spermatophyta</taxon>
        <taxon>Magnoliopsida</taxon>
        <taxon>Liliopsida</taxon>
        <taxon>Poales</taxon>
        <taxon>Poaceae</taxon>
        <taxon>BOP clade</taxon>
        <taxon>Pooideae</taxon>
        <taxon>Triticodae</taxon>
        <taxon>Triticeae</taxon>
        <taxon>Triticinae</taxon>
        <taxon>Triticum</taxon>
    </lineage>
</organism>
<dbReference type="InterPro" id="IPR042197">
    <property type="entry name" value="Apaf_helical"/>
</dbReference>
<dbReference type="InterPro" id="IPR032675">
    <property type="entry name" value="LRR_dom_sf"/>
</dbReference>
<evidence type="ECO:0000256" key="1">
    <source>
        <dbReference type="ARBA" id="ARBA00022614"/>
    </source>
</evidence>
<keyword evidence="1" id="KW-0433">Leucine-rich repeat</keyword>
<sequence length="1534" mass="171352">MESAIGAATGLVGSVVNLLSNELVGAYVASTELGLNSVEIKKDLLRAQALLQEAQTRGAKDNHGLKGLLQELTVKADEAEDALDELHYFIIQDQLDGTRYAVPDLGDDLRGHARHGRHAIRHVVGNCLACFSCSSTMKDDDSGGGRGAAAVPINPLNATKTDSAGQDGPVEKLKFHRVAMSKKIKSVMEELHSLCEPVSKLLCITPHQGSTETAVNLNRPPTGSISAQHTLYGRADIFEGTKDDITSGRFYTETLSVLPVVGPGGIGKTTFAQYLYNDKRIQEHFAVRVWVCVSTDFDVLKLSQQILSCIQGSNSPNQTTSLDQLQISIAEKIMSKRFLIVFDDMWKCSNQGWEDLLAPLRKGETKGNMVLVTTRFPSIAEMVKTTPSIPLKGLESDEFFRFFEAFIFDEKKPEYQGDLASIAQTIAKKLKGSPLAGKTVGRLLRKEISRKHWMEVLENNKWQNQENDDGIMTSLRISYDYLPSHLKKCFQYFALFPEDYKFKNLEITYFWIAIGIIEKDEDYMEQLVENGFLVKENAHWSSQQYYVLHDLLHELSRCVSSQECLNIYDSKRFKADAVPKSIHHLSITIEDNYDVTFTEEMIKLKSKVDIANLRALMIFRRYGETIGEILNDTFKDVEGLRVLFIVVQSPNSFPCDFSKLIHLRYLKLGTWDEVTLPSTLSRLYHLKLLDLSGWHGSYELPRDTSRLISLCHFIAGKKFHCNIAEVGKLKCLKELKEFHVMKESVGYELCELGQLTDLGGELCIRNLEKVTTKDEAMEAKLESKGDLKGLGLVWGSSDAVDGTTKLVDVLDALQPHPYLAALGIIGHGGTSGPSWLCGDINFELLEYLHLEGVSWVTLPPFEYLPQLTSLTLSNIYEVSEIRHVFGGATNKSFLQLKLIVLDSLPELIEWVGVPNDSFARLETIYCRSCPNLRTLPFLREYSAGCYNHLSKLEIFDCPKLSLPPMPHSSTLIFCHVRHSSAELTYSAGNNMYINGYNSGEVDLHNLRKVEKMSITDVSHISMTELNNLKSLRRLDVRRCSFTCHGLQDLVCLQYLTVYNCGVFFPWPTEAAHTIKLFPASLETLEIEGESGMQSMALLSNLKSLRRLDVRRCSITCHGLQDLACLQSLTVQDCGNFFPWPTEAAHTVNPFPHTIKPFPASLETLEIEGELGMQPVALLSNLKSLRRLDVRRCSITCHGLQDLACLQSLTVQDCGNFFPWPTEAAHTVNPFPHTIKPFPASLETLEIEGELGMQPVALLSNLKSLRRLDVRRCSITCHGLQDLACLQSVTVKECGNFFLRPIEAAHTIINPLPASLEELEIDGESSMESMALLSNLTCLTDLILVNSENLTVDGFNPLITVNLNSLKMYNRGNCLSRSISADLLSELAVARTNLLPPAGSYQLRELTVDCISAVLVAPICSLLAATLHTLEFWYDHRAESFTEEEERALQLLTSLCFINFMDCPNLLCLPQGLHSLPSLKTLFVQDCPKIRSLDKGDFPTSLECLLVQGCSPGLQEQAKKLKGTEPDFNVILELE</sequence>
<dbReference type="InterPro" id="IPR002182">
    <property type="entry name" value="NB-ARC"/>
</dbReference>
<dbReference type="EMBL" id="MF996808">
    <property type="protein sequence ID" value="AUO29721.1"/>
    <property type="molecule type" value="mRNA"/>
</dbReference>
<dbReference type="SUPFAM" id="SSF52058">
    <property type="entry name" value="L domain-like"/>
    <property type="match status" value="1"/>
</dbReference>
<feature type="domain" description="R13L1/DRL21-like LRR repeat region" evidence="7">
    <location>
        <begin position="749"/>
        <end position="874"/>
    </location>
</feature>
<evidence type="ECO:0000256" key="4">
    <source>
        <dbReference type="SAM" id="MobiDB-lite"/>
    </source>
</evidence>
<keyword evidence="2" id="KW-0677">Repeat</keyword>